<protein>
    <submittedName>
        <fullName evidence="1">Uncharacterized protein</fullName>
    </submittedName>
</protein>
<name>A0A165S393_9AGAM</name>
<reference evidence="1 2" key="1">
    <citation type="journal article" date="2016" name="Mol. Biol. Evol.">
        <title>Comparative Genomics of Early-Diverging Mushroom-Forming Fungi Provides Insights into the Origins of Lignocellulose Decay Capabilities.</title>
        <authorList>
            <person name="Nagy L.G."/>
            <person name="Riley R."/>
            <person name="Tritt A."/>
            <person name="Adam C."/>
            <person name="Daum C."/>
            <person name="Floudas D."/>
            <person name="Sun H."/>
            <person name="Yadav J.S."/>
            <person name="Pangilinan J."/>
            <person name="Larsson K.H."/>
            <person name="Matsuura K."/>
            <person name="Barry K."/>
            <person name="Labutti K."/>
            <person name="Kuo R."/>
            <person name="Ohm R.A."/>
            <person name="Bhattacharya S.S."/>
            <person name="Shirouzu T."/>
            <person name="Yoshinaga Y."/>
            <person name="Martin F.M."/>
            <person name="Grigoriev I.V."/>
            <person name="Hibbett D.S."/>
        </authorList>
    </citation>
    <scope>NUCLEOTIDE SEQUENCE [LARGE SCALE GENOMIC DNA]</scope>
    <source>
        <strain evidence="1 2">HHB14362 ss-1</strain>
    </source>
</reference>
<evidence type="ECO:0000313" key="1">
    <source>
        <dbReference type="EMBL" id="KZT24616.1"/>
    </source>
</evidence>
<organism evidence="1 2">
    <name type="scientific">Neolentinus lepideus HHB14362 ss-1</name>
    <dbReference type="NCBI Taxonomy" id="1314782"/>
    <lineage>
        <taxon>Eukaryota</taxon>
        <taxon>Fungi</taxon>
        <taxon>Dikarya</taxon>
        <taxon>Basidiomycota</taxon>
        <taxon>Agaricomycotina</taxon>
        <taxon>Agaricomycetes</taxon>
        <taxon>Gloeophyllales</taxon>
        <taxon>Gloeophyllaceae</taxon>
        <taxon>Neolentinus</taxon>
    </lineage>
</organism>
<dbReference type="EMBL" id="KV425576">
    <property type="protein sequence ID" value="KZT24616.1"/>
    <property type="molecule type" value="Genomic_DNA"/>
</dbReference>
<dbReference type="OrthoDB" id="3305420at2759"/>
<sequence>MGSLYDFATKSCFNQWDIAHNCHTMSSQWAWDTLWMPLFHLRLSSRWVLTRISVKILMPEICDCFFQWPLVAFLTSIQARNSIEALRRLISEFRGLGSALANQDPVLSLMLEATRPLLEFAGVLHEERLITVEYGGYDIPRYVRLSRMKEICKAIISLMMCELTPDDIAMSPSLLHAVALYYDAVCQRELQALAVPYRRSTDSFHHRRADALLRYLPIKGPEKSLNCIGIAAGIPYSGMLGVFADHYHAPWAAGRTYDSSQPFMLLVAEDSYRDLRWVLLSDMNEAEYDPLAVPPD</sequence>
<evidence type="ECO:0000313" key="2">
    <source>
        <dbReference type="Proteomes" id="UP000076761"/>
    </source>
</evidence>
<gene>
    <name evidence="1" type="ORF">NEOLEDRAFT_403322</name>
</gene>
<dbReference type="Proteomes" id="UP000076761">
    <property type="component" value="Unassembled WGS sequence"/>
</dbReference>
<keyword evidence="2" id="KW-1185">Reference proteome</keyword>
<dbReference type="InParanoid" id="A0A165S393"/>
<proteinExistence type="predicted"/>
<accession>A0A165S393</accession>
<dbReference type="AlphaFoldDB" id="A0A165S393"/>